<dbReference type="AlphaFoldDB" id="A0A848DJQ0"/>
<protein>
    <recommendedName>
        <fullName evidence="5">Hydrogenase maturation factor HypA</fullName>
    </recommendedName>
</protein>
<keyword evidence="3 5" id="KW-0479">Metal-binding</keyword>
<evidence type="ECO:0000256" key="4">
    <source>
        <dbReference type="ARBA" id="ARBA00022833"/>
    </source>
</evidence>
<dbReference type="Proteomes" id="UP000586918">
    <property type="component" value="Unassembled WGS sequence"/>
</dbReference>
<evidence type="ECO:0000313" key="7">
    <source>
        <dbReference type="Proteomes" id="UP000586918"/>
    </source>
</evidence>
<comment type="function">
    <text evidence="5">Involved in the maturation of [NiFe] hydrogenases. Required for nickel insertion into the metal center of the hydrogenase.</text>
</comment>
<keyword evidence="7" id="KW-1185">Reference proteome</keyword>
<dbReference type="EMBL" id="JAAXKZ010000047">
    <property type="protein sequence ID" value="NMH92756.1"/>
    <property type="molecule type" value="Genomic_DNA"/>
</dbReference>
<evidence type="ECO:0000256" key="2">
    <source>
        <dbReference type="ARBA" id="ARBA00022596"/>
    </source>
</evidence>
<gene>
    <name evidence="5" type="primary">hypA</name>
    <name evidence="6" type="ORF">HF519_14485</name>
</gene>
<feature type="binding site" evidence="5">
    <location>
        <position position="73"/>
    </location>
    <ligand>
        <name>Zn(2+)</name>
        <dbReference type="ChEBI" id="CHEBI:29105"/>
    </ligand>
</feature>
<dbReference type="PIRSF" id="PIRSF004761">
    <property type="entry name" value="Hydrgn_mat_HypA"/>
    <property type="match status" value="1"/>
</dbReference>
<dbReference type="Gene3D" id="3.30.2320.80">
    <property type="match status" value="1"/>
</dbReference>
<dbReference type="PROSITE" id="PS01249">
    <property type="entry name" value="HYPA"/>
    <property type="match status" value="1"/>
</dbReference>
<name>A0A848DJQ0_9PSEU</name>
<dbReference type="HAMAP" id="MF_00213">
    <property type="entry name" value="HypA_HybF"/>
    <property type="match status" value="1"/>
</dbReference>
<evidence type="ECO:0000256" key="5">
    <source>
        <dbReference type="HAMAP-Rule" id="MF_00213"/>
    </source>
</evidence>
<dbReference type="InterPro" id="IPR000688">
    <property type="entry name" value="HypA/HybF"/>
</dbReference>
<dbReference type="Pfam" id="PF01155">
    <property type="entry name" value="HypA"/>
    <property type="match status" value="1"/>
</dbReference>
<organism evidence="6 7">
    <name type="scientific">Pseudonocardia bannensis</name>
    <dbReference type="NCBI Taxonomy" id="630973"/>
    <lineage>
        <taxon>Bacteria</taxon>
        <taxon>Bacillati</taxon>
        <taxon>Actinomycetota</taxon>
        <taxon>Actinomycetes</taxon>
        <taxon>Pseudonocardiales</taxon>
        <taxon>Pseudonocardiaceae</taxon>
        <taxon>Pseudonocardia</taxon>
    </lineage>
</organism>
<feature type="binding site" evidence="5">
    <location>
        <position position="88"/>
    </location>
    <ligand>
        <name>Zn(2+)</name>
        <dbReference type="ChEBI" id="CHEBI:29105"/>
    </ligand>
</feature>
<feature type="binding site" evidence="5">
    <location>
        <position position="86"/>
    </location>
    <ligand>
        <name>Zn(2+)</name>
        <dbReference type="ChEBI" id="CHEBI:29105"/>
    </ligand>
</feature>
<dbReference type="GO" id="GO:0016151">
    <property type="term" value="F:nickel cation binding"/>
    <property type="evidence" value="ECO:0007669"/>
    <property type="project" value="UniProtKB-UniRule"/>
</dbReference>
<comment type="similarity">
    <text evidence="1 5">Belongs to the HypA/HybF family.</text>
</comment>
<dbReference type="PANTHER" id="PTHR34535:SF3">
    <property type="entry name" value="HYDROGENASE MATURATION FACTOR HYPA"/>
    <property type="match status" value="1"/>
</dbReference>
<evidence type="ECO:0000313" key="6">
    <source>
        <dbReference type="EMBL" id="NMH92756.1"/>
    </source>
</evidence>
<accession>A0A848DJQ0</accession>
<dbReference type="GO" id="GO:0008270">
    <property type="term" value="F:zinc ion binding"/>
    <property type="evidence" value="ECO:0007669"/>
    <property type="project" value="UniProtKB-UniRule"/>
</dbReference>
<evidence type="ECO:0000256" key="3">
    <source>
        <dbReference type="ARBA" id="ARBA00022723"/>
    </source>
</evidence>
<dbReference type="PANTHER" id="PTHR34535">
    <property type="entry name" value="HYDROGENASE MATURATION FACTOR HYPA"/>
    <property type="match status" value="1"/>
</dbReference>
<dbReference type="InterPro" id="IPR020538">
    <property type="entry name" value="Hydgase_Ni_incorp_HypA/HybF_CS"/>
</dbReference>
<feature type="binding site" evidence="5">
    <location>
        <position position="2"/>
    </location>
    <ligand>
        <name>Ni(2+)</name>
        <dbReference type="ChEBI" id="CHEBI:49786"/>
    </ligand>
</feature>
<comment type="caution">
    <text evidence="6">The sequence shown here is derived from an EMBL/GenBank/DDBJ whole genome shotgun (WGS) entry which is preliminary data.</text>
</comment>
<sequence length="128" mass="13381">MHELSITQSVVAAITQRMGDAPVRRIRLEIGRLSGIVPDSVRFCFELVAAGTTCEGAELEIDEPAGRAHCRTCGTGFDTAEVLPLCDCGSADVEVLGGSELRIREVEVGTCARPADVPTTARPGPGSG</sequence>
<feature type="binding site" evidence="5">
    <location>
        <position position="70"/>
    </location>
    <ligand>
        <name>Zn(2+)</name>
        <dbReference type="ChEBI" id="CHEBI:29105"/>
    </ligand>
</feature>
<proteinExistence type="inferred from homology"/>
<keyword evidence="2 5" id="KW-0533">Nickel</keyword>
<dbReference type="RefSeq" id="WP_169413464.1">
    <property type="nucleotide sequence ID" value="NZ_JAAXKZ010000047.1"/>
</dbReference>
<keyword evidence="4 5" id="KW-0862">Zinc</keyword>
<evidence type="ECO:0000256" key="1">
    <source>
        <dbReference type="ARBA" id="ARBA00010748"/>
    </source>
</evidence>
<dbReference type="GO" id="GO:0051604">
    <property type="term" value="P:protein maturation"/>
    <property type="evidence" value="ECO:0007669"/>
    <property type="project" value="InterPro"/>
</dbReference>
<reference evidence="6 7" key="1">
    <citation type="submission" date="2020-04" db="EMBL/GenBank/DDBJ databases">
        <authorList>
            <person name="Klaysubun C."/>
            <person name="Duangmal K."/>
            <person name="Lipun K."/>
        </authorList>
    </citation>
    <scope>NUCLEOTIDE SEQUENCE [LARGE SCALE GENOMIC DNA]</scope>
    <source>
        <strain evidence="6 7">DSM 45300</strain>
    </source>
</reference>